<dbReference type="InterPro" id="IPR000847">
    <property type="entry name" value="LysR_HTH_N"/>
</dbReference>
<feature type="domain" description="HTH lysR-type" evidence="5">
    <location>
        <begin position="23"/>
        <end position="80"/>
    </location>
</feature>
<dbReference type="InterPro" id="IPR036388">
    <property type="entry name" value="WH-like_DNA-bd_sf"/>
</dbReference>
<evidence type="ECO:0000256" key="4">
    <source>
        <dbReference type="ARBA" id="ARBA00023163"/>
    </source>
</evidence>
<evidence type="ECO:0000256" key="2">
    <source>
        <dbReference type="ARBA" id="ARBA00023015"/>
    </source>
</evidence>
<dbReference type="Gene3D" id="1.10.10.10">
    <property type="entry name" value="Winged helix-like DNA-binding domain superfamily/Winged helix DNA-binding domain"/>
    <property type="match status" value="1"/>
</dbReference>
<dbReference type="GO" id="GO:0003677">
    <property type="term" value="F:DNA binding"/>
    <property type="evidence" value="ECO:0007669"/>
    <property type="project" value="UniProtKB-KW"/>
</dbReference>
<comment type="caution">
    <text evidence="6">The sequence shown here is derived from an EMBL/GenBank/DDBJ whole genome shotgun (WGS) entry which is preliminary data.</text>
</comment>
<dbReference type="SUPFAM" id="SSF53850">
    <property type="entry name" value="Periplasmic binding protein-like II"/>
    <property type="match status" value="1"/>
</dbReference>
<keyword evidence="7" id="KW-1185">Reference proteome</keyword>
<evidence type="ECO:0000313" key="6">
    <source>
        <dbReference type="EMBL" id="RYC15323.1"/>
    </source>
</evidence>
<dbReference type="Proteomes" id="UP000291088">
    <property type="component" value="Unassembled WGS sequence"/>
</dbReference>
<evidence type="ECO:0000313" key="7">
    <source>
        <dbReference type="Proteomes" id="UP000291088"/>
    </source>
</evidence>
<dbReference type="PANTHER" id="PTHR30419">
    <property type="entry name" value="HTH-TYPE TRANSCRIPTIONAL REGULATOR YBHD"/>
    <property type="match status" value="1"/>
</dbReference>
<name>A0A4Q2T8V4_9HYPH</name>
<dbReference type="InterPro" id="IPR050950">
    <property type="entry name" value="HTH-type_LysR_regulators"/>
</dbReference>
<dbReference type="InterPro" id="IPR036390">
    <property type="entry name" value="WH_DNA-bd_sf"/>
</dbReference>
<dbReference type="InterPro" id="IPR005119">
    <property type="entry name" value="LysR_subst-bd"/>
</dbReference>
<keyword evidence="2" id="KW-0805">Transcription regulation</keyword>
<dbReference type="AlphaFoldDB" id="A0A4Q2T8V4"/>
<evidence type="ECO:0000256" key="1">
    <source>
        <dbReference type="ARBA" id="ARBA00009437"/>
    </source>
</evidence>
<dbReference type="Pfam" id="PF03466">
    <property type="entry name" value="LysR_substrate"/>
    <property type="match status" value="1"/>
</dbReference>
<keyword evidence="3" id="KW-0238">DNA-binding</keyword>
<proteinExistence type="inferred from homology"/>
<dbReference type="PROSITE" id="PS50931">
    <property type="entry name" value="HTH_LYSR"/>
    <property type="match status" value="1"/>
</dbReference>
<dbReference type="GO" id="GO:0005829">
    <property type="term" value="C:cytosol"/>
    <property type="evidence" value="ECO:0007669"/>
    <property type="project" value="TreeGrafter"/>
</dbReference>
<dbReference type="EMBL" id="SDVB01000196">
    <property type="protein sequence ID" value="RYC15323.1"/>
    <property type="molecule type" value="Genomic_DNA"/>
</dbReference>
<dbReference type="SUPFAM" id="SSF46785">
    <property type="entry name" value="Winged helix' DNA-binding domain"/>
    <property type="match status" value="1"/>
</dbReference>
<comment type="similarity">
    <text evidence="1">Belongs to the LysR transcriptional regulatory family.</text>
</comment>
<gene>
    <name evidence="6" type="ORF">EUU22_09835</name>
</gene>
<accession>A0A4Q2T8V4</accession>
<keyword evidence="4" id="KW-0804">Transcription</keyword>
<organism evidence="6 7">
    <name type="scientific">Ciceribacter ferrooxidans</name>
    <dbReference type="NCBI Taxonomy" id="2509717"/>
    <lineage>
        <taxon>Bacteria</taxon>
        <taxon>Pseudomonadati</taxon>
        <taxon>Pseudomonadota</taxon>
        <taxon>Alphaproteobacteria</taxon>
        <taxon>Hyphomicrobiales</taxon>
        <taxon>Rhizobiaceae</taxon>
        <taxon>Ciceribacter</taxon>
    </lineage>
</organism>
<dbReference type="OrthoDB" id="7506954at2"/>
<dbReference type="FunFam" id="1.10.10.10:FF:000001">
    <property type="entry name" value="LysR family transcriptional regulator"/>
    <property type="match status" value="1"/>
</dbReference>
<protein>
    <submittedName>
        <fullName evidence="6">LysR family transcriptional regulator</fullName>
    </submittedName>
</protein>
<sequence length="329" mass="36416">MGIDIIASENALPPRADKLVFDLDWNLLRTFVVIAEGKSITRAAERLALKQPSVSNALKRLEDRIGTRLVDRDATRFELTEAGLMLYEQAVEVFGTISQLPDLMQGTAGAVTGHVSIALASHVVSPIFDRALSGFHKAHPRANLTISVAESLEVVQRVRERRASFGICLMRERDPALSYTMVYREHFGFFCGPGHRLYGRKNLTLADLREESSVSFQTDNISDALRPVALLRSEAKLRGNVVGVSSSLEEVRRMIVAGLGIGPLPLHVARRDVDDGLLWRLPPYDNPPAVDIYLVTNPEKRMNRAEKALVEALEAEIAATPVEERIYGP</sequence>
<reference evidence="6 7" key="1">
    <citation type="submission" date="2019-01" db="EMBL/GenBank/DDBJ databases">
        <authorList>
            <person name="Deng T."/>
        </authorList>
    </citation>
    <scope>NUCLEOTIDE SEQUENCE [LARGE SCALE GENOMIC DNA]</scope>
    <source>
        <strain evidence="6 7">F8825</strain>
    </source>
</reference>
<dbReference type="Gene3D" id="3.40.190.10">
    <property type="entry name" value="Periplasmic binding protein-like II"/>
    <property type="match status" value="2"/>
</dbReference>
<dbReference type="CDD" id="cd05466">
    <property type="entry name" value="PBP2_LTTR_substrate"/>
    <property type="match status" value="1"/>
</dbReference>
<evidence type="ECO:0000259" key="5">
    <source>
        <dbReference type="PROSITE" id="PS50931"/>
    </source>
</evidence>
<dbReference type="Pfam" id="PF00126">
    <property type="entry name" value="HTH_1"/>
    <property type="match status" value="1"/>
</dbReference>
<dbReference type="GO" id="GO:0003700">
    <property type="term" value="F:DNA-binding transcription factor activity"/>
    <property type="evidence" value="ECO:0007669"/>
    <property type="project" value="InterPro"/>
</dbReference>
<evidence type="ECO:0000256" key="3">
    <source>
        <dbReference type="ARBA" id="ARBA00023125"/>
    </source>
</evidence>
<dbReference type="PRINTS" id="PR00039">
    <property type="entry name" value="HTHLYSR"/>
</dbReference>